<protein>
    <recommendedName>
        <fullName evidence="4">PqqD family protein</fullName>
    </recommendedName>
</protein>
<dbReference type="RefSeq" id="WP_284256054.1">
    <property type="nucleotide sequence ID" value="NZ_BSOS01000005.1"/>
</dbReference>
<feature type="transmembrane region" description="Helical" evidence="1">
    <location>
        <begin position="47"/>
        <end position="69"/>
    </location>
</feature>
<keyword evidence="1" id="KW-0812">Transmembrane</keyword>
<reference evidence="3" key="1">
    <citation type="journal article" date="2019" name="Int. J. Syst. Evol. Microbiol.">
        <title>The Global Catalogue of Microorganisms (GCM) 10K type strain sequencing project: providing services to taxonomists for standard genome sequencing and annotation.</title>
        <authorList>
            <consortium name="The Broad Institute Genomics Platform"/>
            <consortium name="The Broad Institute Genome Sequencing Center for Infectious Disease"/>
            <person name="Wu L."/>
            <person name="Ma J."/>
        </authorList>
    </citation>
    <scope>NUCLEOTIDE SEQUENCE [LARGE SCALE GENOMIC DNA]</scope>
    <source>
        <strain evidence="3">NBRC 112502</strain>
    </source>
</reference>
<evidence type="ECO:0000256" key="1">
    <source>
        <dbReference type="SAM" id="Phobius"/>
    </source>
</evidence>
<dbReference type="Gene3D" id="1.10.10.1150">
    <property type="entry name" value="Coenzyme PQQ synthesis protein D (PqqD)"/>
    <property type="match status" value="1"/>
</dbReference>
<comment type="caution">
    <text evidence="2">The sequence shown here is derived from an EMBL/GenBank/DDBJ whole genome shotgun (WGS) entry which is preliminary data.</text>
</comment>
<organism evidence="2 3">
    <name type="scientific">Acidocella aquatica</name>
    <dbReference type="NCBI Taxonomy" id="1922313"/>
    <lineage>
        <taxon>Bacteria</taxon>
        <taxon>Pseudomonadati</taxon>
        <taxon>Pseudomonadota</taxon>
        <taxon>Alphaproteobacteria</taxon>
        <taxon>Acetobacterales</taxon>
        <taxon>Acidocellaceae</taxon>
        <taxon>Acidocella</taxon>
    </lineage>
</organism>
<keyword evidence="1" id="KW-1133">Transmembrane helix</keyword>
<keyword evidence="3" id="KW-1185">Reference proteome</keyword>
<dbReference type="InterPro" id="IPR008792">
    <property type="entry name" value="PQQD"/>
</dbReference>
<gene>
    <name evidence="2" type="ORF">GCM10010909_02300</name>
</gene>
<sequence length="114" mass="12272">MDAHLTAKSVDPAVIADAEHASTVAALPASGLRFYGDEFVFDTKSGMFFRLSAVASFILRSIVGGVSIADLPAAMQQRYGIDHAMAARDVQLFLNELVALDPLDQFVHDKANPH</sequence>
<proteinExistence type="predicted"/>
<dbReference type="InterPro" id="IPR041881">
    <property type="entry name" value="PqqD_sf"/>
</dbReference>
<evidence type="ECO:0000313" key="3">
    <source>
        <dbReference type="Proteomes" id="UP001156641"/>
    </source>
</evidence>
<evidence type="ECO:0008006" key="4">
    <source>
        <dbReference type="Google" id="ProtNLM"/>
    </source>
</evidence>
<dbReference type="EMBL" id="BSOS01000005">
    <property type="protein sequence ID" value="GLR65552.1"/>
    <property type="molecule type" value="Genomic_DNA"/>
</dbReference>
<dbReference type="Pfam" id="PF05402">
    <property type="entry name" value="PqqD"/>
    <property type="match status" value="1"/>
</dbReference>
<keyword evidence="1" id="KW-0472">Membrane</keyword>
<accession>A0ABQ6A1N4</accession>
<evidence type="ECO:0000313" key="2">
    <source>
        <dbReference type="EMBL" id="GLR65552.1"/>
    </source>
</evidence>
<name>A0ABQ6A1N4_9PROT</name>
<dbReference type="Proteomes" id="UP001156641">
    <property type="component" value="Unassembled WGS sequence"/>
</dbReference>